<evidence type="ECO:0000259" key="4">
    <source>
        <dbReference type="PROSITE" id="PS51462"/>
    </source>
</evidence>
<dbReference type="EMBL" id="FNDX01000006">
    <property type="protein sequence ID" value="SDI55301.1"/>
    <property type="molecule type" value="Genomic_DNA"/>
</dbReference>
<dbReference type="GO" id="GO:0016787">
    <property type="term" value="F:hydrolase activity"/>
    <property type="evidence" value="ECO:0007669"/>
    <property type="project" value="UniProtKB-KW"/>
</dbReference>
<evidence type="ECO:0000256" key="3">
    <source>
        <dbReference type="RuleBase" id="RU003476"/>
    </source>
</evidence>
<dbReference type="InterPro" id="IPR020476">
    <property type="entry name" value="Nudix_hydrolase"/>
</dbReference>
<evidence type="ECO:0000256" key="1">
    <source>
        <dbReference type="ARBA" id="ARBA00001946"/>
    </source>
</evidence>
<dbReference type="PRINTS" id="PR00502">
    <property type="entry name" value="NUDIXFAMILY"/>
</dbReference>
<dbReference type="OrthoDB" id="9787476at2"/>
<proteinExistence type="inferred from homology"/>
<dbReference type="PANTHER" id="PTHR43046:SF2">
    <property type="entry name" value="8-OXO-DGTP DIPHOSPHATASE-RELATED"/>
    <property type="match status" value="1"/>
</dbReference>
<dbReference type="RefSeq" id="WP_090713571.1">
    <property type="nucleotide sequence ID" value="NZ_CBCSKY010000005.1"/>
</dbReference>
<comment type="cofactor">
    <cofactor evidence="1">
        <name>Mg(2+)</name>
        <dbReference type="ChEBI" id="CHEBI:18420"/>
    </cofactor>
</comment>
<evidence type="ECO:0000313" key="5">
    <source>
        <dbReference type="EMBL" id="SDI55301.1"/>
    </source>
</evidence>
<comment type="similarity">
    <text evidence="3">Belongs to the Nudix hydrolase family.</text>
</comment>
<sequence length="151" mass="16968">MTEYVKTMRKLIGHKPLLLCGASIIVFNELNQVLMLKRNDNGCWCFPGGAVDLGEDTAETARRELLEETGLSVGEVSLFGVFSGQELHYVYPNGDEVYIVDVVYSSNNVYGEISVDNESREYRYFDIDDIPAEISPPVMPVVNELKRRGRA</sequence>
<dbReference type="CDD" id="cd04677">
    <property type="entry name" value="NUDIX_Hydrolase"/>
    <property type="match status" value="1"/>
</dbReference>
<dbReference type="Proteomes" id="UP000199050">
    <property type="component" value="Unassembled WGS sequence"/>
</dbReference>
<evidence type="ECO:0000256" key="2">
    <source>
        <dbReference type="ARBA" id="ARBA00022801"/>
    </source>
</evidence>
<dbReference type="InterPro" id="IPR000086">
    <property type="entry name" value="NUDIX_hydrolase_dom"/>
</dbReference>
<name>A0A1G8LHY2_9BACL</name>
<dbReference type="InterPro" id="IPR020084">
    <property type="entry name" value="NUDIX_hydrolase_CS"/>
</dbReference>
<dbReference type="SUPFAM" id="SSF55811">
    <property type="entry name" value="Nudix"/>
    <property type="match status" value="1"/>
</dbReference>
<keyword evidence="6" id="KW-1185">Reference proteome</keyword>
<evidence type="ECO:0000313" key="6">
    <source>
        <dbReference type="Proteomes" id="UP000199050"/>
    </source>
</evidence>
<dbReference type="Gene3D" id="3.90.79.10">
    <property type="entry name" value="Nucleoside Triphosphate Pyrophosphohydrolase"/>
    <property type="match status" value="1"/>
</dbReference>
<dbReference type="AlphaFoldDB" id="A0A1G8LHY2"/>
<keyword evidence="2 3" id="KW-0378">Hydrolase</keyword>
<accession>A0A1G8LHY2</accession>
<dbReference type="Pfam" id="PF00293">
    <property type="entry name" value="NUDIX"/>
    <property type="match status" value="1"/>
</dbReference>
<dbReference type="STRING" id="1174501.SAMN05216192_106144"/>
<protein>
    <submittedName>
        <fullName evidence="5">ADP-ribose pyrophosphatase YjhB, NUDIX family</fullName>
    </submittedName>
</protein>
<organism evidence="5 6">
    <name type="scientific">Paenibacillus typhae</name>
    <dbReference type="NCBI Taxonomy" id="1174501"/>
    <lineage>
        <taxon>Bacteria</taxon>
        <taxon>Bacillati</taxon>
        <taxon>Bacillota</taxon>
        <taxon>Bacilli</taxon>
        <taxon>Bacillales</taxon>
        <taxon>Paenibacillaceae</taxon>
        <taxon>Paenibacillus</taxon>
    </lineage>
</organism>
<feature type="domain" description="Nudix hydrolase" evidence="4">
    <location>
        <begin position="17"/>
        <end position="147"/>
    </location>
</feature>
<dbReference type="PANTHER" id="PTHR43046">
    <property type="entry name" value="GDP-MANNOSE MANNOSYL HYDROLASE"/>
    <property type="match status" value="1"/>
</dbReference>
<dbReference type="PROSITE" id="PS00893">
    <property type="entry name" value="NUDIX_BOX"/>
    <property type="match status" value="1"/>
</dbReference>
<dbReference type="PROSITE" id="PS51462">
    <property type="entry name" value="NUDIX"/>
    <property type="match status" value="1"/>
</dbReference>
<gene>
    <name evidence="5" type="ORF">SAMN05216192_106144</name>
</gene>
<dbReference type="InterPro" id="IPR015797">
    <property type="entry name" value="NUDIX_hydrolase-like_dom_sf"/>
</dbReference>
<reference evidence="6" key="1">
    <citation type="submission" date="2016-10" db="EMBL/GenBank/DDBJ databases">
        <authorList>
            <person name="Varghese N."/>
            <person name="Submissions S."/>
        </authorList>
    </citation>
    <scope>NUCLEOTIDE SEQUENCE [LARGE SCALE GENOMIC DNA]</scope>
    <source>
        <strain evidence="6">CGMCC 1.11012</strain>
    </source>
</reference>